<evidence type="ECO:0000313" key="2">
    <source>
        <dbReference type="Proteomes" id="UP000236738"/>
    </source>
</evidence>
<evidence type="ECO:0000313" key="1">
    <source>
        <dbReference type="EMBL" id="SEF80701.1"/>
    </source>
</evidence>
<keyword evidence="2" id="KW-1185">Reference proteome</keyword>
<organism evidence="1 2">
    <name type="scientific">Halpernia humi</name>
    <dbReference type="NCBI Taxonomy" id="493375"/>
    <lineage>
        <taxon>Bacteria</taxon>
        <taxon>Pseudomonadati</taxon>
        <taxon>Bacteroidota</taxon>
        <taxon>Flavobacteriia</taxon>
        <taxon>Flavobacteriales</taxon>
        <taxon>Weeksellaceae</taxon>
        <taxon>Chryseobacterium group</taxon>
        <taxon>Halpernia</taxon>
    </lineage>
</organism>
<proteinExistence type="predicted"/>
<dbReference type="Pfam" id="PF09697">
    <property type="entry name" value="Porph_ging"/>
    <property type="match status" value="1"/>
</dbReference>
<dbReference type="EMBL" id="FNUS01000001">
    <property type="protein sequence ID" value="SEF80701.1"/>
    <property type="molecule type" value="Genomic_DNA"/>
</dbReference>
<gene>
    <name evidence="1" type="ORF">SAMN05421847_0991</name>
</gene>
<dbReference type="AlphaFoldDB" id="A0A1H5V1W8"/>
<dbReference type="InterPro" id="IPR005901">
    <property type="entry name" value="GLPGLI"/>
</dbReference>
<reference evidence="2" key="1">
    <citation type="submission" date="2016-10" db="EMBL/GenBank/DDBJ databases">
        <authorList>
            <person name="Varghese N."/>
            <person name="Submissions S."/>
        </authorList>
    </citation>
    <scope>NUCLEOTIDE SEQUENCE [LARGE SCALE GENOMIC DNA]</scope>
    <source>
        <strain evidence="2">DSM 21580</strain>
    </source>
</reference>
<sequence length="276" mass="31984">MRVLFISILLSSSFFSSQIKISYEVKYKPDSTKMYFNTEEMMLSIDNGTSYFYNLTKFKLDSIYDQVTAQYAKTGVSPSVSMKYELKFGIFKDFKKEKFTEISNIAGKNFAFEIPKPKLKWKFMDSEKTIFNYSVKKAVVNFGGRSWTAWYAPEIPISEGPYKFYGLPGLILEISDSKGDYTFWAKGIEKNTNKIILPGNLISTTSEKYIKLVDKLVQDPAMFTRETFLKYKNVKMKDTSGSDMSANDLYKRVTNEFRNFQNNHNNPIEKGISWIQ</sequence>
<dbReference type="Proteomes" id="UP000236738">
    <property type="component" value="Unassembled WGS sequence"/>
</dbReference>
<dbReference type="NCBIfam" id="TIGR01200">
    <property type="entry name" value="GLPGLI"/>
    <property type="match status" value="1"/>
</dbReference>
<accession>A0A1H5V1W8</accession>
<name>A0A1H5V1W8_9FLAO</name>
<protein>
    <submittedName>
        <fullName evidence="1">GLPGLI family protein</fullName>
    </submittedName>
</protein>